<dbReference type="AlphaFoldDB" id="A0A859FI38"/>
<keyword evidence="6" id="KW-1185">Reference proteome</keyword>
<evidence type="ECO:0000259" key="2">
    <source>
        <dbReference type="Pfam" id="PF07905"/>
    </source>
</evidence>
<evidence type="ECO:0000313" key="6">
    <source>
        <dbReference type="Proteomes" id="UP000318138"/>
    </source>
</evidence>
<dbReference type="Proteomes" id="UP000318138">
    <property type="component" value="Chromosome"/>
</dbReference>
<dbReference type="Gene3D" id="1.10.10.2840">
    <property type="entry name" value="PucR C-terminal helix-turn-helix domain"/>
    <property type="match status" value="1"/>
</dbReference>
<dbReference type="InterPro" id="IPR042070">
    <property type="entry name" value="PucR_C-HTH_sf"/>
</dbReference>
<dbReference type="RefSeq" id="WP_176010324.1">
    <property type="nucleotide sequence ID" value="NZ_CP041372.2"/>
</dbReference>
<dbReference type="Pfam" id="PF17853">
    <property type="entry name" value="GGDEF_2"/>
    <property type="match status" value="1"/>
</dbReference>
<reference evidence="6" key="1">
    <citation type="submission" date="2019-07" db="EMBL/GenBank/DDBJ databases">
        <title>Bacillus alkalisoli sp. nov. isolated from saline soil.</title>
        <authorList>
            <person name="Sun J.-Q."/>
            <person name="Xu L."/>
        </authorList>
    </citation>
    <scope>NUCLEOTIDE SEQUENCE [LARGE SCALE GENOMIC DNA]</scope>
    <source>
        <strain evidence="6">M4U3P1</strain>
    </source>
</reference>
<dbReference type="InterPro" id="IPR051448">
    <property type="entry name" value="CdaR-like_regulators"/>
</dbReference>
<proteinExistence type="inferred from homology"/>
<dbReference type="PANTHER" id="PTHR33744:SF1">
    <property type="entry name" value="DNA-BINDING TRANSCRIPTIONAL ACTIVATOR ADER"/>
    <property type="match status" value="1"/>
</dbReference>
<dbReference type="Pfam" id="PF07905">
    <property type="entry name" value="PucR"/>
    <property type="match status" value="1"/>
</dbReference>
<accession>A0A859FI38</accession>
<feature type="domain" description="Purine catabolism PurC-like" evidence="2">
    <location>
        <begin position="9"/>
        <end position="126"/>
    </location>
</feature>
<dbReference type="Pfam" id="PF13556">
    <property type="entry name" value="HTH_30"/>
    <property type="match status" value="1"/>
</dbReference>
<evidence type="ECO:0000259" key="4">
    <source>
        <dbReference type="Pfam" id="PF17853"/>
    </source>
</evidence>
<gene>
    <name evidence="5" type="ORF">FLK61_37565</name>
</gene>
<evidence type="ECO:0000259" key="3">
    <source>
        <dbReference type="Pfam" id="PF13556"/>
    </source>
</evidence>
<dbReference type="PANTHER" id="PTHR33744">
    <property type="entry name" value="CARBOHYDRATE DIACID REGULATOR"/>
    <property type="match status" value="1"/>
</dbReference>
<dbReference type="InterPro" id="IPR012914">
    <property type="entry name" value="PucR_dom"/>
</dbReference>
<protein>
    <submittedName>
        <fullName evidence="5">PucR family transcriptional regulator ligand-binding domain-containing protein</fullName>
    </submittedName>
</protein>
<dbReference type="InterPro" id="IPR041522">
    <property type="entry name" value="CdaR_GGDEF"/>
</dbReference>
<sequence>MAITVEQAMKIEGLNECHIRAGYKGISKLVKHVTIMEVPDIVQWLKGEELMLTSLYSIYDDEKAQGELIKQLHEKGTSALAIKPHRFIADIPEIILKEANKYDFPIIEIPKEIPYIDILSPVMKRIYSNRDVLYEDLQGAYQLMNETSLNRGGIQRLQQILSDFIKHDVFIESFVPYVGISEGQESLAPLETWKKDELEHMQRPTSVERVDRTTGEAVSCIVAPIVIDNVLYGTITSVDSDELQIDVALAILERASTLLALEFMRKKVTHELEQQYKSDFFYDLFFSQIQSESLMVEKGQLYGFDLNKKYLCMAIQFRFDKQGGLKPIAHTVDQLELICSQREKDAIIGSFKNGVYVLYPTAGKKVDRIHQEITLLYRELDRIVQATFYMGIGRPYFEIGNLRESLDQAERSVVLGRTFFEEKRLVFYEDLGVYRLFAEIKNTEEMHQFFGETVNALVEYDRDHDLELMETLRVYFTHNESLNQTSKALFIHVNTLKYRLQRIKLLTGLSVQSSEDKLMLHLGLKVFDFIKNDYRYQ</sequence>
<dbReference type="EMBL" id="CP041372">
    <property type="protein sequence ID" value="QKS72344.1"/>
    <property type="molecule type" value="Genomic_DNA"/>
</dbReference>
<evidence type="ECO:0000256" key="1">
    <source>
        <dbReference type="ARBA" id="ARBA00006754"/>
    </source>
</evidence>
<organism evidence="5 6">
    <name type="scientific">Paenalkalicoccus suaedae</name>
    <dbReference type="NCBI Taxonomy" id="2592382"/>
    <lineage>
        <taxon>Bacteria</taxon>
        <taxon>Bacillati</taxon>
        <taxon>Bacillota</taxon>
        <taxon>Bacilli</taxon>
        <taxon>Bacillales</taxon>
        <taxon>Bacillaceae</taxon>
        <taxon>Paenalkalicoccus</taxon>
    </lineage>
</organism>
<dbReference type="KEGG" id="psua:FLK61_37565"/>
<dbReference type="InterPro" id="IPR025736">
    <property type="entry name" value="PucR_C-HTH_dom"/>
</dbReference>
<comment type="similarity">
    <text evidence="1">Belongs to the CdaR family.</text>
</comment>
<feature type="domain" description="CdaR GGDEF-like" evidence="4">
    <location>
        <begin position="293"/>
        <end position="411"/>
    </location>
</feature>
<evidence type="ECO:0000313" key="5">
    <source>
        <dbReference type="EMBL" id="QKS72344.1"/>
    </source>
</evidence>
<feature type="domain" description="PucR C-terminal helix-turn-helix" evidence="3">
    <location>
        <begin position="468"/>
        <end position="526"/>
    </location>
</feature>
<name>A0A859FI38_9BACI</name>